<protein>
    <submittedName>
        <fullName evidence="1">Uncharacterized protein</fullName>
    </submittedName>
</protein>
<sequence>MHFQKIFTRSSCQQSVTGTTCRRCPVSCVRVLLQRALVAAPSSSWLSLPIVHSPSTCYWLVVCRCPLAYCWRLGKALTLPIECWPPSPS</sequence>
<organism evidence="1 2">
    <name type="scientific">Portunus trituberculatus</name>
    <name type="common">Swimming crab</name>
    <name type="synonym">Neptunus trituberculatus</name>
    <dbReference type="NCBI Taxonomy" id="210409"/>
    <lineage>
        <taxon>Eukaryota</taxon>
        <taxon>Metazoa</taxon>
        <taxon>Ecdysozoa</taxon>
        <taxon>Arthropoda</taxon>
        <taxon>Crustacea</taxon>
        <taxon>Multicrustacea</taxon>
        <taxon>Malacostraca</taxon>
        <taxon>Eumalacostraca</taxon>
        <taxon>Eucarida</taxon>
        <taxon>Decapoda</taxon>
        <taxon>Pleocyemata</taxon>
        <taxon>Brachyura</taxon>
        <taxon>Eubrachyura</taxon>
        <taxon>Portunoidea</taxon>
        <taxon>Portunidae</taxon>
        <taxon>Portuninae</taxon>
        <taxon>Portunus</taxon>
    </lineage>
</organism>
<evidence type="ECO:0000313" key="1">
    <source>
        <dbReference type="EMBL" id="MPC49778.1"/>
    </source>
</evidence>
<proteinExistence type="predicted"/>
<dbReference type="AlphaFoldDB" id="A0A5B7FXZ9"/>
<accession>A0A5B7FXZ9</accession>
<reference evidence="1 2" key="1">
    <citation type="submission" date="2019-05" db="EMBL/GenBank/DDBJ databases">
        <title>Another draft genome of Portunus trituberculatus and its Hox gene families provides insights of decapod evolution.</title>
        <authorList>
            <person name="Jeong J.-H."/>
            <person name="Song I."/>
            <person name="Kim S."/>
            <person name="Choi T."/>
            <person name="Kim D."/>
            <person name="Ryu S."/>
            <person name="Kim W."/>
        </authorList>
    </citation>
    <scope>NUCLEOTIDE SEQUENCE [LARGE SCALE GENOMIC DNA]</scope>
    <source>
        <tissue evidence="1">Muscle</tissue>
    </source>
</reference>
<dbReference type="EMBL" id="VSRR010009088">
    <property type="protein sequence ID" value="MPC49778.1"/>
    <property type="molecule type" value="Genomic_DNA"/>
</dbReference>
<evidence type="ECO:0000313" key="2">
    <source>
        <dbReference type="Proteomes" id="UP000324222"/>
    </source>
</evidence>
<name>A0A5B7FXZ9_PORTR</name>
<gene>
    <name evidence="1" type="ORF">E2C01_043592</name>
</gene>
<dbReference type="Proteomes" id="UP000324222">
    <property type="component" value="Unassembled WGS sequence"/>
</dbReference>
<keyword evidence="2" id="KW-1185">Reference proteome</keyword>
<comment type="caution">
    <text evidence="1">The sequence shown here is derived from an EMBL/GenBank/DDBJ whole genome shotgun (WGS) entry which is preliminary data.</text>
</comment>